<evidence type="ECO:0000313" key="2">
    <source>
        <dbReference type="EMBL" id="AOK18057.1"/>
    </source>
</evidence>
<evidence type="ECO:0000256" key="1">
    <source>
        <dbReference type="SAM" id="MobiDB-lite"/>
    </source>
</evidence>
<name>A0A1B4PVT4_BURCE</name>
<dbReference type="Proteomes" id="UP000094776">
    <property type="component" value="Chromosome 1"/>
</dbReference>
<gene>
    <name evidence="2" type="ORF">WT26_19870</name>
</gene>
<evidence type="ECO:0000313" key="3">
    <source>
        <dbReference type="Proteomes" id="UP000094776"/>
    </source>
</evidence>
<reference evidence="2 3" key="1">
    <citation type="submission" date="2015-12" db="EMBL/GenBank/DDBJ databases">
        <title>Diversity of Burkholderia near neighbor genomes.</title>
        <authorList>
            <person name="Sahl J."/>
            <person name="Wagner D."/>
            <person name="Keim P."/>
        </authorList>
    </citation>
    <scope>NUCLEOTIDE SEQUENCE [LARGE SCALE GENOMIC DNA]</scope>
    <source>
        <strain evidence="2 3">MSMB1184WGS</strain>
    </source>
</reference>
<feature type="compositionally biased region" description="Basic and acidic residues" evidence="1">
    <location>
        <begin position="103"/>
        <end position="119"/>
    </location>
</feature>
<proteinExistence type="predicted"/>
<accession>A0A1B4PVT4</accession>
<sequence>MRTTRDVRTTRLSPVRLERAASAPLDRLLKLQATVSRCIAPAHAATPHAAVHASVSHAATQRKQATRIAGASASMRIDRRADATLAATPPPRSATPRLSRGRQRPDCRPARHAPPEETT</sequence>
<protein>
    <submittedName>
        <fullName evidence="2">Uncharacterized protein</fullName>
    </submittedName>
</protein>
<dbReference type="AlphaFoldDB" id="A0A1B4PVT4"/>
<organism evidence="2 3">
    <name type="scientific">Burkholderia cepacia</name>
    <name type="common">Pseudomonas cepacia</name>
    <dbReference type="NCBI Taxonomy" id="292"/>
    <lineage>
        <taxon>Bacteria</taxon>
        <taxon>Pseudomonadati</taxon>
        <taxon>Pseudomonadota</taxon>
        <taxon>Betaproteobacteria</taxon>
        <taxon>Burkholderiales</taxon>
        <taxon>Burkholderiaceae</taxon>
        <taxon>Burkholderia</taxon>
        <taxon>Burkholderia cepacia complex</taxon>
    </lineage>
</organism>
<dbReference type="EMBL" id="CP013443">
    <property type="protein sequence ID" value="AOK18057.1"/>
    <property type="molecule type" value="Genomic_DNA"/>
</dbReference>
<feature type="region of interest" description="Disordered" evidence="1">
    <location>
        <begin position="53"/>
        <end position="119"/>
    </location>
</feature>